<dbReference type="EMBL" id="KZ559540">
    <property type="protein sequence ID" value="PLN81116.1"/>
    <property type="molecule type" value="Genomic_DNA"/>
</dbReference>
<evidence type="ECO:0000313" key="5">
    <source>
        <dbReference type="EMBL" id="PLN81116.1"/>
    </source>
</evidence>
<dbReference type="PANTHER" id="PTHR43167:SF1">
    <property type="entry name" value="PUTATIVE (AFU_ORTHOLOGUE AFUA_6G01830)-RELATED"/>
    <property type="match status" value="1"/>
</dbReference>
<evidence type="ECO:0000313" key="6">
    <source>
        <dbReference type="Proteomes" id="UP000235023"/>
    </source>
</evidence>
<sequence length="246" mass="26652">MPSPVSPSPIQAPQHVQDLLAQLHKQSTDQEYAISQTKKVISSTVIGDLKDKSPSGDAKADFDDMMRDKFIALDQDKCQFVYQLITAMGATNVVEAGTSFGVSTIYLALAVAQNKARTNKSGTVIATENESEKAKAARGYWAQCGKDVESQIDLREGNILETLRENMPQVDLLLLDIWAAISLPTLKTVLPHLRPGAVVLTDNTVSAAAGYADLLAFMRAPENGFRNMTLPFSNGFEMSVYLPGSA</sequence>
<dbReference type="GO" id="GO:0032259">
    <property type="term" value="P:methylation"/>
    <property type="evidence" value="ECO:0007669"/>
    <property type="project" value="UniProtKB-KW"/>
</dbReference>
<protein>
    <submittedName>
        <fullName evidence="5">Putative O-methyltransferase</fullName>
    </submittedName>
</protein>
<dbReference type="PANTHER" id="PTHR43167">
    <property type="entry name" value="PUTATIVE (AFU_ORTHOLOGUE AFUA_6G01830)-RELATED"/>
    <property type="match status" value="1"/>
</dbReference>
<dbReference type="SUPFAM" id="SSF53335">
    <property type="entry name" value="S-adenosyl-L-methionine-dependent methyltransferases"/>
    <property type="match status" value="1"/>
</dbReference>
<keyword evidence="2 5" id="KW-0808">Transferase</keyword>
<comment type="similarity">
    <text evidence="4">Belongs to the class I-like SAM-binding methyltransferase superfamily. Cation-dependent O-methyltransferase family.</text>
</comment>
<evidence type="ECO:0000256" key="2">
    <source>
        <dbReference type="ARBA" id="ARBA00022679"/>
    </source>
</evidence>
<keyword evidence="6" id="KW-1185">Reference proteome</keyword>
<dbReference type="Gene3D" id="3.40.50.150">
    <property type="entry name" value="Vaccinia Virus protein VP39"/>
    <property type="match status" value="1"/>
</dbReference>
<accession>A0A2J5HUQ8</accession>
<gene>
    <name evidence="5" type="ORF">BDW42DRAFT_169620</name>
</gene>
<dbReference type="OrthoDB" id="4863010at2759"/>
<dbReference type="PROSITE" id="PS51682">
    <property type="entry name" value="SAM_OMT_I"/>
    <property type="match status" value="1"/>
</dbReference>
<dbReference type="AlphaFoldDB" id="A0A2J5HUQ8"/>
<keyword evidence="3" id="KW-0949">S-adenosyl-L-methionine</keyword>
<reference evidence="6" key="1">
    <citation type="submission" date="2017-12" db="EMBL/GenBank/DDBJ databases">
        <authorList>
            <consortium name="DOE Joint Genome Institute"/>
            <person name="Mondo S.J."/>
            <person name="Kjaerbolling I."/>
            <person name="Vesth T.C."/>
            <person name="Frisvad J.C."/>
            <person name="Nybo J.L."/>
            <person name="Theobald S."/>
            <person name="Kuo A."/>
            <person name="Bowyer P."/>
            <person name="Matsuda Y."/>
            <person name="Lyhne E.K."/>
            <person name="Kogle M.E."/>
            <person name="Clum A."/>
            <person name="Lipzen A."/>
            <person name="Salamov A."/>
            <person name="Ngan C.Y."/>
            <person name="Daum C."/>
            <person name="Chiniquy J."/>
            <person name="Barry K."/>
            <person name="LaButti K."/>
            <person name="Haridas S."/>
            <person name="Simmons B.A."/>
            <person name="Magnuson J.K."/>
            <person name="Mortensen U.H."/>
            <person name="Larsen T.O."/>
            <person name="Grigoriev I.V."/>
            <person name="Baker S.E."/>
            <person name="Andersen M.R."/>
            <person name="Nordberg H.P."/>
            <person name="Cantor M.N."/>
            <person name="Hua S.X."/>
        </authorList>
    </citation>
    <scope>NUCLEOTIDE SEQUENCE [LARGE SCALE GENOMIC DNA]</scope>
    <source>
        <strain evidence="6">IBT 19404</strain>
    </source>
</reference>
<dbReference type="InterPro" id="IPR029063">
    <property type="entry name" value="SAM-dependent_MTases_sf"/>
</dbReference>
<dbReference type="Pfam" id="PF13578">
    <property type="entry name" value="Methyltransf_24"/>
    <property type="match status" value="1"/>
</dbReference>
<evidence type="ECO:0000256" key="4">
    <source>
        <dbReference type="ARBA" id="ARBA00023453"/>
    </source>
</evidence>
<evidence type="ECO:0000256" key="3">
    <source>
        <dbReference type="ARBA" id="ARBA00022691"/>
    </source>
</evidence>
<dbReference type="InterPro" id="IPR002935">
    <property type="entry name" value="SAM_O-MeTrfase"/>
</dbReference>
<dbReference type="GO" id="GO:0008171">
    <property type="term" value="F:O-methyltransferase activity"/>
    <property type="evidence" value="ECO:0007669"/>
    <property type="project" value="InterPro"/>
</dbReference>
<organism evidence="5 6">
    <name type="scientific">Aspergillus taichungensis</name>
    <dbReference type="NCBI Taxonomy" id="482145"/>
    <lineage>
        <taxon>Eukaryota</taxon>
        <taxon>Fungi</taxon>
        <taxon>Dikarya</taxon>
        <taxon>Ascomycota</taxon>
        <taxon>Pezizomycotina</taxon>
        <taxon>Eurotiomycetes</taxon>
        <taxon>Eurotiomycetidae</taxon>
        <taxon>Eurotiales</taxon>
        <taxon>Aspergillaceae</taxon>
        <taxon>Aspergillus</taxon>
        <taxon>Aspergillus subgen. Circumdati</taxon>
    </lineage>
</organism>
<keyword evidence="1 5" id="KW-0489">Methyltransferase</keyword>
<proteinExistence type="inferred from homology"/>
<evidence type="ECO:0000256" key="1">
    <source>
        <dbReference type="ARBA" id="ARBA00022603"/>
    </source>
</evidence>
<name>A0A2J5HUQ8_9EURO</name>
<dbReference type="Proteomes" id="UP000235023">
    <property type="component" value="Unassembled WGS sequence"/>
</dbReference>